<evidence type="ECO:0000256" key="1">
    <source>
        <dbReference type="SAM" id="Phobius"/>
    </source>
</evidence>
<accession>A0A7C5UU12</accession>
<keyword evidence="1" id="KW-0472">Membrane</keyword>
<protein>
    <submittedName>
        <fullName evidence="2">Uncharacterized protein</fullName>
    </submittedName>
</protein>
<keyword evidence="1" id="KW-0812">Transmembrane</keyword>
<feature type="transmembrane region" description="Helical" evidence="1">
    <location>
        <begin position="20"/>
        <end position="45"/>
    </location>
</feature>
<organism evidence="2">
    <name type="scientific">Ignisphaera aggregans</name>
    <dbReference type="NCBI Taxonomy" id="334771"/>
    <lineage>
        <taxon>Archaea</taxon>
        <taxon>Thermoproteota</taxon>
        <taxon>Thermoprotei</taxon>
        <taxon>Desulfurococcales</taxon>
        <taxon>Desulfurococcaceae</taxon>
        <taxon>Ignisphaera</taxon>
    </lineage>
</organism>
<gene>
    <name evidence="2" type="ORF">ENL47_01035</name>
</gene>
<keyword evidence="1" id="KW-1133">Transmembrane helix</keyword>
<name>A0A7C5UU12_9CREN</name>
<feature type="transmembrane region" description="Helical" evidence="1">
    <location>
        <begin position="51"/>
        <end position="72"/>
    </location>
</feature>
<dbReference type="EMBL" id="DRUB01000023">
    <property type="protein sequence ID" value="HHR95431.1"/>
    <property type="molecule type" value="Genomic_DNA"/>
</dbReference>
<reference evidence="2" key="1">
    <citation type="journal article" date="2020" name="mSystems">
        <title>Genome- and Community-Level Interaction Insights into Carbon Utilization and Element Cycling Functions of Hydrothermarchaeota in Hydrothermal Sediment.</title>
        <authorList>
            <person name="Zhou Z."/>
            <person name="Liu Y."/>
            <person name="Xu W."/>
            <person name="Pan J."/>
            <person name="Luo Z.H."/>
            <person name="Li M."/>
        </authorList>
    </citation>
    <scope>NUCLEOTIDE SEQUENCE [LARGE SCALE GENOMIC DNA]</scope>
    <source>
        <strain evidence="2">SpSt-1</strain>
    </source>
</reference>
<proteinExistence type="predicted"/>
<sequence>MQSRDALYIRLKIIIVRGIYGILCSLIIHIFSLHILFYAILRLLASEISIYIVWIILFIFYLPSIIVVKLIGAKTKTDLYLRGITVYFSLAILTHIIVAS</sequence>
<feature type="transmembrane region" description="Helical" evidence="1">
    <location>
        <begin position="79"/>
        <end position="98"/>
    </location>
</feature>
<comment type="caution">
    <text evidence="2">The sequence shown here is derived from an EMBL/GenBank/DDBJ whole genome shotgun (WGS) entry which is preliminary data.</text>
</comment>
<dbReference type="AlphaFoldDB" id="A0A7C5UU12"/>
<evidence type="ECO:0000313" key="2">
    <source>
        <dbReference type="EMBL" id="HHR95431.1"/>
    </source>
</evidence>